<dbReference type="EMBL" id="JBHRTL010000006">
    <property type="protein sequence ID" value="MFC3155637.1"/>
    <property type="molecule type" value="Genomic_DNA"/>
</dbReference>
<keyword evidence="1" id="KW-0808">Transferase</keyword>
<organism evidence="4 5">
    <name type="scientific">Gilvimarinus japonicus</name>
    <dbReference type="NCBI Taxonomy" id="1796469"/>
    <lineage>
        <taxon>Bacteria</taxon>
        <taxon>Pseudomonadati</taxon>
        <taxon>Pseudomonadota</taxon>
        <taxon>Gammaproteobacteria</taxon>
        <taxon>Cellvibrionales</taxon>
        <taxon>Cellvibrionaceae</taxon>
        <taxon>Gilvimarinus</taxon>
    </lineage>
</organism>
<dbReference type="CDD" id="cd02517">
    <property type="entry name" value="CMP-KDO-Synthetase"/>
    <property type="match status" value="1"/>
</dbReference>
<evidence type="ECO:0000313" key="5">
    <source>
        <dbReference type="Proteomes" id="UP001595548"/>
    </source>
</evidence>
<protein>
    <submittedName>
        <fullName evidence="4">3-deoxy-manno-octulosonate cytidylyltransferase</fullName>
    </submittedName>
</protein>
<dbReference type="NCBIfam" id="NF003952">
    <property type="entry name" value="PRK05450.1-5"/>
    <property type="match status" value="1"/>
</dbReference>
<dbReference type="GO" id="GO:0016779">
    <property type="term" value="F:nucleotidyltransferase activity"/>
    <property type="evidence" value="ECO:0007669"/>
    <property type="project" value="UniProtKB-KW"/>
</dbReference>
<evidence type="ECO:0000256" key="2">
    <source>
        <dbReference type="ARBA" id="ARBA00022695"/>
    </source>
</evidence>
<dbReference type="InterPro" id="IPR029044">
    <property type="entry name" value="Nucleotide-diphossugar_trans"/>
</dbReference>
<evidence type="ECO:0000256" key="1">
    <source>
        <dbReference type="ARBA" id="ARBA00022679"/>
    </source>
</evidence>
<name>A0ABV7HW57_9GAMM</name>
<dbReference type="Proteomes" id="UP001595548">
    <property type="component" value="Unassembled WGS sequence"/>
</dbReference>
<dbReference type="PANTHER" id="PTHR42866">
    <property type="entry name" value="3-DEOXY-MANNO-OCTULOSONATE CYTIDYLYLTRANSFERASE"/>
    <property type="match status" value="1"/>
</dbReference>
<evidence type="ECO:0000313" key="4">
    <source>
        <dbReference type="EMBL" id="MFC3155637.1"/>
    </source>
</evidence>
<proteinExistence type="predicted"/>
<dbReference type="Pfam" id="PF02348">
    <property type="entry name" value="CTP_transf_3"/>
    <property type="match status" value="1"/>
</dbReference>
<dbReference type="RefSeq" id="WP_382416440.1">
    <property type="nucleotide sequence ID" value="NZ_AP031500.1"/>
</dbReference>
<accession>A0ABV7HW57</accession>
<evidence type="ECO:0000256" key="3">
    <source>
        <dbReference type="ARBA" id="ARBA00022985"/>
    </source>
</evidence>
<keyword evidence="2 4" id="KW-0548">Nucleotidyltransferase</keyword>
<sequence>MTKNVGTVLGVIPARYNSSRFEGKPLAKIAGVPMILRTYNQVKQSSLLNDAIVATDDPRILEFCHTENIPCCMTSSGCLTGTDRVYEVSEQLDYDLYINIQGDEPVIDPKSIDQILTLFSVHGDNYAAYNLYKYITDETEINSDTIIKVITNELDEVMYMSRLPVPFSKAGMVPNFKQQIPIYGYTKNALKTFAARAKTINEQFEDVELLRFIDMGLQIKMEETNVSSIAVDTPSDILKVERFLTAQKLN</sequence>
<dbReference type="InterPro" id="IPR004528">
    <property type="entry name" value="KdsB"/>
</dbReference>
<reference evidence="5" key="1">
    <citation type="journal article" date="2019" name="Int. J. Syst. Evol. Microbiol.">
        <title>The Global Catalogue of Microorganisms (GCM) 10K type strain sequencing project: providing services to taxonomists for standard genome sequencing and annotation.</title>
        <authorList>
            <consortium name="The Broad Institute Genomics Platform"/>
            <consortium name="The Broad Institute Genome Sequencing Center for Infectious Disease"/>
            <person name="Wu L."/>
            <person name="Ma J."/>
        </authorList>
    </citation>
    <scope>NUCLEOTIDE SEQUENCE [LARGE SCALE GENOMIC DNA]</scope>
    <source>
        <strain evidence="5">KCTC 52141</strain>
    </source>
</reference>
<dbReference type="PANTHER" id="PTHR42866:SF2">
    <property type="entry name" value="3-DEOXY-MANNO-OCTULOSONATE CYTIDYLYLTRANSFERASE, MITOCHONDRIAL"/>
    <property type="match status" value="1"/>
</dbReference>
<dbReference type="SUPFAM" id="SSF53448">
    <property type="entry name" value="Nucleotide-diphospho-sugar transferases"/>
    <property type="match status" value="1"/>
</dbReference>
<keyword evidence="3" id="KW-0448">Lipopolysaccharide biosynthesis</keyword>
<keyword evidence="5" id="KW-1185">Reference proteome</keyword>
<gene>
    <name evidence="4" type="ORF">ACFOEB_10535</name>
</gene>
<dbReference type="InterPro" id="IPR003329">
    <property type="entry name" value="Cytidylyl_trans"/>
</dbReference>
<dbReference type="Gene3D" id="3.90.550.10">
    <property type="entry name" value="Spore Coat Polysaccharide Biosynthesis Protein SpsA, Chain A"/>
    <property type="match status" value="1"/>
</dbReference>
<comment type="caution">
    <text evidence="4">The sequence shown here is derived from an EMBL/GenBank/DDBJ whole genome shotgun (WGS) entry which is preliminary data.</text>
</comment>